<evidence type="ECO:0000313" key="8">
    <source>
        <dbReference type="Proteomes" id="UP000218231"/>
    </source>
</evidence>
<evidence type="ECO:0000256" key="3">
    <source>
        <dbReference type="ARBA" id="ARBA00022737"/>
    </source>
</evidence>
<feature type="non-terminal residue" evidence="7">
    <location>
        <position position="427"/>
    </location>
</feature>
<dbReference type="InterPro" id="IPR015943">
    <property type="entry name" value="WD40/YVTN_repeat-like_dom_sf"/>
</dbReference>
<dbReference type="GO" id="GO:0005930">
    <property type="term" value="C:axoneme"/>
    <property type="evidence" value="ECO:0007669"/>
    <property type="project" value="TreeGrafter"/>
</dbReference>
<evidence type="ECO:0000256" key="1">
    <source>
        <dbReference type="ARBA" id="ARBA00004138"/>
    </source>
</evidence>
<reference evidence="7 8" key="1">
    <citation type="journal article" date="2017" name="Curr. Biol.">
        <title>Genome architecture and evolution of a unichromosomal asexual nematode.</title>
        <authorList>
            <person name="Fradin H."/>
            <person name="Zegar C."/>
            <person name="Gutwein M."/>
            <person name="Lucas J."/>
            <person name="Kovtun M."/>
            <person name="Corcoran D."/>
            <person name="Baugh L.R."/>
            <person name="Kiontke K."/>
            <person name="Gunsalus K."/>
            <person name="Fitch D.H."/>
            <person name="Piano F."/>
        </authorList>
    </citation>
    <scope>NUCLEOTIDE SEQUENCE [LARGE SCALE GENOMIC DNA]</scope>
    <source>
        <strain evidence="7">PF1309</strain>
    </source>
</reference>
<feature type="region of interest" description="Disordered" evidence="6">
    <location>
        <begin position="318"/>
        <end position="339"/>
    </location>
</feature>
<keyword evidence="5" id="KW-0966">Cell projection</keyword>
<accession>A0A2A2JGU1</accession>
<comment type="caution">
    <text evidence="7">The sequence shown here is derived from an EMBL/GenBank/DDBJ whole genome shotgun (WGS) entry which is preliminary data.</text>
</comment>
<comment type="subcellular location">
    <subcellularLocation>
        <location evidence="1">Cell projection</location>
        <location evidence="1">Cilium</location>
    </subcellularLocation>
</comment>
<dbReference type="Gene3D" id="2.130.10.10">
    <property type="entry name" value="YVTN repeat-like/Quinoprotein amine dehydrogenase"/>
    <property type="match status" value="1"/>
</dbReference>
<evidence type="ECO:0000256" key="2">
    <source>
        <dbReference type="ARBA" id="ARBA00022574"/>
    </source>
</evidence>
<gene>
    <name evidence="7" type="ORF">WR25_12111</name>
</gene>
<organism evidence="7 8">
    <name type="scientific">Diploscapter pachys</name>
    <dbReference type="NCBI Taxonomy" id="2018661"/>
    <lineage>
        <taxon>Eukaryota</taxon>
        <taxon>Metazoa</taxon>
        <taxon>Ecdysozoa</taxon>
        <taxon>Nematoda</taxon>
        <taxon>Chromadorea</taxon>
        <taxon>Rhabditida</taxon>
        <taxon>Rhabditina</taxon>
        <taxon>Rhabditomorpha</taxon>
        <taxon>Rhabditoidea</taxon>
        <taxon>Rhabditidae</taxon>
        <taxon>Diploscapter</taxon>
    </lineage>
</organism>
<dbReference type="PANTHER" id="PTHR15722:SF7">
    <property type="entry name" value="INTRAFLAGELLAR TRANSPORT PROTEIN 140 HOMOLOG"/>
    <property type="match status" value="1"/>
</dbReference>
<protein>
    <recommendedName>
        <fullName evidence="9">Anaphase-promoting complex subunit 4 WD40 domain-containing protein</fullName>
    </recommendedName>
</protein>
<proteinExistence type="predicted"/>
<dbReference type="Proteomes" id="UP000218231">
    <property type="component" value="Unassembled WGS sequence"/>
</dbReference>
<keyword evidence="4" id="KW-0969">Cilium</keyword>
<name>A0A2A2JGU1_9BILA</name>
<sequence>MIALKLIASEYQHGFGPDVERESGGAVVEGIVWHPSSTYAAVGWSDGSIELIERATIETYEVSSGGEQGAMNFTSEPTLPYSIGMNFTSMSKKYKILRDERNGTEFILGTLEGSIVSFSDESSGGLIAQGTVGVQFLDYYAAKQGFIIVTDTGNLIMPFHDFSYDLYSLELSSSRGIKRIGKWLASYDDTHIYAVDLDNGQELQSVSYLGQNGFGADEIITTFDIHPQSSAIIAGTSGGNLAIFIPKSDVPATNMPWSIQPAMRVGLKVESIEWSPDGKWLLVNTGNNIEFLTSEHVLGTLEYERRTTKSAEIPMQTSSEMTTTEMSSTGNAESTTTTAAEVVQPDPTKHFGRVVWAPDSESYLSSLLQPDIGDELQFNFPVGGIAANVRHLYESNITGYVFHPSSDYVAVGYTDGNIAILHRTIDK</sequence>
<evidence type="ECO:0000256" key="6">
    <source>
        <dbReference type="SAM" id="MobiDB-lite"/>
    </source>
</evidence>
<dbReference type="GO" id="GO:0036064">
    <property type="term" value="C:ciliary basal body"/>
    <property type="evidence" value="ECO:0007669"/>
    <property type="project" value="TreeGrafter"/>
</dbReference>
<dbReference type="GO" id="GO:0035721">
    <property type="term" value="P:intraciliary retrograde transport"/>
    <property type="evidence" value="ECO:0007669"/>
    <property type="project" value="TreeGrafter"/>
</dbReference>
<dbReference type="SUPFAM" id="SSF69322">
    <property type="entry name" value="Tricorn protease domain 2"/>
    <property type="match status" value="1"/>
</dbReference>
<dbReference type="AlphaFoldDB" id="A0A2A2JGU1"/>
<evidence type="ECO:0000256" key="4">
    <source>
        <dbReference type="ARBA" id="ARBA00023069"/>
    </source>
</evidence>
<keyword evidence="8" id="KW-1185">Reference proteome</keyword>
<evidence type="ECO:0008006" key="9">
    <source>
        <dbReference type="Google" id="ProtNLM"/>
    </source>
</evidence>
<dbReference type="GO" id="GO:0030991">
    <property type="term" value="C:intraciliary transport particle A"/>
    <property type="evidence" value="ECO:0007669"/>
    <property type="project" value="TreeGrafter"/>
</dbReference>
<dbReference type="PANTHER" id="PTHR15722">
    <property type="entry name" value="IFT140/172-RELATED"/>
    <property type="match status" value="1"/>
</dbReference>
<keyword evidence="3" id="KW-0677">Repeat</keyword>
<evidence type="ECO:0000313" key="7">
    <source>
        <dbReference type="EMBL" id="PAV60943.1"/>
    </source>
</evidence>
<keyword evidence="2" id="KW-0853">WD repeat</keyword>
<dbReference type="EMBL" id="LIAE01010443">
    <property type="protein sequence ID" value="PAV60943.1"/>
    <property type="molecule type" value="Genomic_DNA"/>
</dbReference>
<evidence type="ECO:0000256" key="5">
    <source>
        <dbReference type="ARBA" id="ARBA00023273"/>
    </source>
</evidence>